<evidence type="ECO:0000313" key="1">
    <source>
        <dbReference type="EMBL" id="KAK3696505.1"/>
    </source>
</evidence>
<comment type="caution">
    <text evidence="1">The sequence shown here is derived from an EMBL/GenBank/DDBJ whole genome shotgun (WGS) entry which is preliminary data.</text>
</comment>
<dbReference type="EMBL" id="JAUTXU010000240">
    <property type="protein sequence ID" value="KAK3696505.1"/>
    <property type="molecule type" value="Genomic_DNA"/>
</dbReference>
<keyword evidence="2" id="KW-1185">Reference proteome</keyword>
<reference evidence="1" key="1">
    <citation type="submission" date="2023-07" db="EMBL/GenBank/DDBJ databases">
        <title>Black Yeasts Isolated from many extreme environments.</title>
        <authorList>
            <person name="Coleine C."/>
            <person name="Stajich J.E."/>
            <person name="Selbmann L."/>
        </authorList>
    </citation>
    <scope>NUCLEOTIDE SEQUENCE</scope>
    <source>
        <strain evidence="1">CCFEE 5714</strain>
    </source>
</reference>
<organism evidence="1 2">
    <name type="scientific">Vermiconidia calcicola</name>
    <dbReference type="NCBI Taxonomy" id="1690605"/>
    <lineage>
        <taxon>Eukaryota</taxon>
        <taxon>Fungi</taxon>
        <taxon>Dikarya</taxon>
        <taxon>Ascomycota</taxon>
        <taxon>Pezizomycotina</taxon>
        <taxon>Dothideomycetes</taxon>
        <taxon>Dothideomycetidae</taxon>
        <taxon>Mycosphaerellales</taxon>
        <taxon>Extremaceae</taxon>
        <taxon>Vermiconidia</taxon>
    </lineage>
</organism>
<dbReference type="Proteomes" id="UP001281147">
    <property type="component" value="Unassembled WGS sequence"/>
</dbReference>
<proteinExistence type="predicted"/>
<accession>A0ACC3MIQ1</accession>
<gene>
    <name evidence="1" type="ORF">LTR37_017923</name>
</gene>
<evidence type="ECO:0000313" key="2">
    <source>
        <dbReference type="Proteomes" id="UP001281147"/>
    </source>
</evidence>
<name>A0ACC3MIQ1_9PEZI</name>
<protein>
    <submittedName>
        <fullName evidence="1">Uncharacterized protein</fullName>
    </submittedName>
</protein>
<sequence>MAAFSKVQAAQDLMKSMSPTELKQVIQYASELRNSQACRLLQLPPELRNRIYRLVIRPEDVEKHALKGNAPALLKVNRQISSEFIGLYYSPEFVTVQLYHVSSESWEHVSDAAVLQTVIRGCSGSSITTLSKWEASRVKERVSRFVKSFDDWPKDSLWMGLLSWLGDHPEERNLIVHYNVNSVEDIQEEREGKNDELECRKEAREWKEENGSGRWEVRWW</sequence>